<comment type="similarity">
    <text evidence="2">Belongs to the ATP-dependent AMP-binding enzyme family.</text>
</comment>
<evidence type="ECO:0000256" key="7">
    <source>
        <dbReference type="SAM" id="MobiDB-lite"/>
    </source>
</evidence>
<dbReference type="SUPFAM" id="SSF56801">
    <property type="entry name" value="Acetyl-CoA synthetase-like"/>
    <property type="match status" value="6"/>
</dbReference>
<dbReference type="Pfam" id="PF00501">
    <property type="entry name" value="AMP-binding"/>
    <property type="match status" value="6"/>
</dbReference>
<dbReference type="Gene3D" id="3.40.50.980">
    <property type="match status" value="8"/>
</dbReference>
<feature type="domain" description="Carrier" evidence="8">
    <location>
        <begin position="3122"/>
        <end position="3196"/>
    </location>
</feature>
<dbReference type="InterPro" id="IPR001242">
    <property type="entry name" value="Condensation_dom"/>
</dbReference>
<dbReference type="KEGG" id="ska:CP970_09750"/>
<protein>
    <submittedName>
        <fullName evidence="9">Non-ribosomal peptide synthetase</fullName>
    </submittedName>
</protein>
<dbReference type="Gene3D" id="3.30.559.30">
    <property type="entry name" value="Nonribosomal peptide synthetase, condensation domain"/>
    <property type="match status" value="8"/>
</dbReference>
<proteinExistence type="inferred from homology"/>
<dbReference type="InterPro" id="IPR020806">
    <property type="entry name" value="PKS_PP-bd"/>
</dbReference>
<keyword evidence="4" id="KW-0597">Phosphoprotein</keyword>
<accession>A0A5J6GAY5</accession>
<dbReference type="CDD" id="cd05930">
    <property type="entry name" value="A_NRPS"/>
    <property type="match status" value="2"/>
</dbReference>
<dbReference type="Gene3D" id="3.30.559.10">
    <property type="entry name" value="Chloramphenicol acetyltransferase-like domain"/>
    <property type="match status" value="8"/>
</dbReference>
<keyword evidence="6" id="KW-0045">Antibiotic biosynthesis</keyword>
<keyword evidence="3" id="KW-0596">Phosphopantetheine</keyword>
<dbReference type="Gene3D" id="3.40.50.12780">
    <property type="entry name" value="N-terminal domain of ligase-like"/>
    <property type="match status" value="2"/>
</dbReference>
<dbReference type="OrthoDB" id="2472181at2"/>
<dbReference type="NCBIfam" id="TIGR01733">
    <property type="entry name" value="AA-adenyl-dom"/>
    <property type="match status" value="6"/>
</dbReference>
<dbReference type="Gene3D" id="1.10.1200.10">
    <property type="entry name" value="ACP-like"/>
    <property type="match status" value="6"/>
</dbReference>
<evidence type="ECO:0000256" key="5">
    <source>
        <dbReference type="ARBA" id="ARBA00022737"/>
    </source>
</evidence>
<dbReference type="InterPro" id="IPR009081">
    <property type="entry name" value="PP-bd_ACP"/>
</dbReference>
<evidence type="ECO:0000313" key="9">
    <source>
        <dbReference type="EMBL" id="QEU91125.1"/>
    </source>
</evidence>
<dbReference type="GO" id="GO:0005829">
    <property type="term" value="C:cytosol"/>
    <property type="evidence" value="ECO:0007669"/>
    <property type="project" value="TreeGrafter"/>
</dbReference>
<dbReference type="CDD" id="cd12117">
    <property type="entry name" value="A_NRPS_Srf_like"/>
    <property type="match status" value="1"/>
</dbReference>
<dbReference type="SUPFAM" id="SSF52777">
    <property type="entry name" value="CoA-dependent acyltransferases"/>
    <property type="match status" value="16"/>
</dbReference>
<dbReference type="RefSeq" id="WP_055543444.1">
    <property type="nucleotide sequence ID" value="NZ_CP023699.1"/>
</dbReference>
<dbReference type="GO" id="GO:0031177">
    <property type="term" value="F:phosphopantetheine binding"/>
    <property type="evidence" value="ECO:0007669"/>
    <property type="project" value="InterPro"/>
</dbReference>
<dbReference type="InterPro" id="IPR045851">
    <property type="entry name" value="AMP-bd_C_sf"/>
</dbReference>
<dbReference type="NCBIfam" id="NF003417">
    <property type="entry name" value="PRK04813.1"/>
    <property type="match status" value="6"/>
</dbReference>
<dbReference type="PROSITE" id="PS50075">
    <property type="entry name" value="CARRIER"/>
    <property type="match status" value="6"/>
</dbReference>
<evidence type="ECO:0000256" key="6">
    <source>
        <dbReference type="ARBA" id="ARBA00023194"/>
    </source>
</evidence>
<dbReference type="SMART" id="SM00823">
    <property type="entry name" value="PKS_PP"/>
    <property type="match status" value="6"/>
</dbReference>
<dbReference type="FunFam" id="1.10.1200.10:FF:000016">
    <property type="entry name" value="Non-ribosomal peptide synthase"/>
    <property type="match status" value="4"/>
</dbReference>
<dbReference type="CDD" id="cd17643">
    <property type="entry name" value="A_NRPS_Cytc1-like"/>
    <property type="match status" value="1"/>
</dbReference>
<evidence type="ECO:0000256" key="2">
    <source>
        <dbReference type="ARBA" id="ARBA00006432"/>
    </source>
</evidence>
<dbReference type="InterPro" id="IPR036736">
    <property type="entry name" value="ACP-like_sf"/>
</dbReference>
<dbReference type="FunFam" id="3.30.559.10:FF:000012">
    <property type="entry name" value="Non-ribosomal peptide synthetase"/>
    <property type="match status" value="2"/>
</dbReference>
<feature type="domain" description="Carrier" evidence="8">
    <location>
        <begin position="5697"/>
        <end position="5772"/>
    </location>
</feature>
<feature type="domain" description="Carrier" evidence="8">
    <location>
        <begin position="4646"/>
        <end position="4721"/>
    </location>
</feature>
<dbReference type="InterPro" id="IPR023213">
    <property type="entry name" value="CAT-like_dom_sf"/>
</dbReference>
<reference evidence="9 10" key="1">
    <citation type="submission" date="2017-09" db="EMBL/GenBank/DDBJ databases">
        <authorList>
            <person name="Lee N."/>
            <person name="Cho B.-K."/>
        </authorList>
    </citation>
    <scope>NUCLEOTIDE SEQUENCE [LARGE SCALE GENOMIC DNA]</scope>
    <source>
        <strain evidence="9 10">ATCC 12853</strain>
    </source>
</reference>
<dbReference type="FunFam" id="3.40.50.980:FF:000002">
    <property type="entry name" value="Enterobactin synthetase component F"/>
    <property type="match status" value="2"/>
</dbReference>
<dbReference type="SUPFAM" id="SSF47336">
    <property type="entry name" value="ACP-like"/>
    <property type="match status" value="6"/>
</dbReference>
<dbReference type="PANTHER" id="PTHR45527">
    <property type="entry name" value="NONRIBOSOMAL PEPTIDE SYNTHETASE"/>
    <property type="match status" value="1"/>
</dbReference>
<dbReference type="FunFam" id="3.40.50.12780:FF:000012">
    <property type="entry name" value="Non-ribosomal peptide synthetase"/>
    <property type="match status" value="4"/>
</dbReference>
<evidence type="ECO:0000313" key="10">
    <source>
        <dbReference type="Proteomes" id="UP000325529"/>
    </source>
</evidence>
<dbReference type="FunFam" id="1.10.1200.10:FF:000005">
    <property type="entry name" value="Nonribosomal peptide synthetase 1"/>
    <property type="match status" value="2"/>
</dbReference>
<dbReference type="NCBIfam" id="TIGR01720">
    <property type="entry name" value="NRPS-para261"/>
    <property type="match status" value="2"/>
</dbReference>
<evidence type="ECO:0000256" key="4">
    <source>
        <dbReference type="ARBA" id="ARBA00022553"/>
    </source>
</evidence>
<dbReference type="InterPro" id="IPR025110">
    <property type="entry name" value="AMP-bd_C"/>
</dbReference>
<dbReference type="NCBIfam" id="NF004282">
    <property type="entry name" value="PRK05691.1"/>
    <property type="match status" value="4"/>
</dbReference>
<feature type="domain" description="Carrier" evidence="8">
    <location>
        <begin position="2048"/>
        <end position="2123"/>
    </location>
</feature>
<dbReference type="PROSITE" id="PS00012">
    <property type="entry name" value="PHOSPHOPANTETHEINE"/>
    <property type="match status" value="6"/>
</dbReference>
<evidence type="ECO:0000256" key="1">
    <source>
        <dbReference type="ARBA" id="ARBA00001957"/>
    </source>
</evidence>
<evidence type="ECO:0000256" key="3">
    <source>
        <dbReference type="ARBA" id="ARBA00022450"/>
    </source>
</evidence>
<dbReference type="InterPro" id="IPR006162">
    <property type="entry name" value="Ppantetheine_attach_site"/>
</dbReference>
<dbReference type="InterPro" id="IPR042099">
    <property type="entry name" value="ANL_N_sf"/>
</dbReference>
<dbReference type="GO" id="GO:0043041">
    <property type="term" value="P:amino acid activation for nonribosomal peptide biosynthetic process"/>
    <property type="evidence" value="ECO:0007669"/>
    <property type="project" value="TreeGrafter"/>
</dbReference>
<dbReference type="Pfam" id="PF00668">
    <property type="entry name" value="Condensation"/>
    <property type="match status" value="8"/>
</dbReference>
<keyword evidence="5" id="KW-0677">Repeat</keyword>
<dbReference type="Proteomes" id="UP000325529">
    <property type="component" value="Chromosome"/>
</dbReference>
<feature type="domain" description="Carrier" evidence="8">
    <location>
        <begin position="6764"/>
        <end position="6838"/>
    </location>
</feature>
<dbReference type="PROSITE" id="PS00455">
    <property type="entry name" value="AMP_BINDING"/>
    <property type="match status" value="6"/>
</dbReference>
<dbReference type="EMBL" id="CP023699">
    <property type="protein sequence ID" value="QEU91125.1"/>
    <property type="molecule type" value="Genomic_DNA"/>
</dbReference>
<dbReference type="GO" id="GO:0008610">
    <property type="term" value="P:lipid biosynthetic process"/>
    <property type="evidence" value="ECO:0007669"/>
    <property type="project" value="UniProtKB-ARBA"/>
</dbReference>
<dbReference type="InterPro" id="IPR010071">
    <property type="entry name" value="AA_adenyl_dom"/>
</dbReference>
<dbReference type="PANTHER" id="PTHR45527:SF14">
    <property type="entry name" value="PLIPASTATIN SYNTHASE SUBUNIT B"/>
    <property type="match status" value="1"/>
</dbReference>
<keyword evidence="10" id="KW-1185">Reference proteome</keyword>
<dbReference type="CDD" id="cd17646">
    <property type="entry name" value="A_NRPS_AB3403-like"/>
    <property type="match status" value="1"/>
</dbReference>
<dbReference type="FunFam" id="2.30.38.10:FF:000001">
    <property type="entry name" value="Non-ribosomal peptide synthetase PvdI"/>
    <property type="match status" value="4"/>
</dbReference>
<dbReference type="CDD" id="cd19540">
    <property type="entry name" value="LCL_NRPS-like"/>
    <property type="match status" value="4"/>
</dbReference>
<dbReference type="Pfam" id="PF13193">
    <property type="entry name" value="AMP-binding_C"/>
    <property type="match status" value="6"/>
</dbReference>
<feature type="region of interest" description="Disordered" evidence="7">
    <location>
        <begin position="2033"/>
        <end position="2052"/>
    </location>
</feature>
<evidence type="ECO:0000259" key="8">
    <source>
        <dbReference type="PROSITE" id="PS50075"/>
    </source>
</evidence>
<feature type="region of interest" description="Disordered" evidence="7">
    <location>
        <begin position="956"/>
        <end position="976"/>
    </location>
</feature>
<dbReference type="Gene3D" id="2.30.38.10">
    <property type="entry name" value="Luciferase, Domain 3"/>
    <property type="match status" value="4"/>
</dbReference>
<organism evidence="9 10">
    <name type="scientific">Streptomyces kanamyceticus</name>
    <dbReference type="NCBI Taxonomy" id="1967"/>
    <lineage>
        <taxon>Bacteria</taxon>
        <taxon>Bacillati</taxon>
        <taxon>Actinomycetota</taxon>
        <taxon>Actinomycetes</taxon>
        <taxon>Kitasatosporales</taxon>
        <taxon>Streptomycetaceae</taxon>
        <taxon>Streptomyces</taxon>
    </lineage>
</organism>
<dbReference type="InterPro" id="IPR000873">
    <property type="entry name" value="AMP-dep_synth/lig_dom"/>
</dbReference>
<dbReference type="GO" id="GO:0072330">
    <property type="term" value="P:monocarboxylic acid biosynthetic process"/>
    <property type="evidence" value="ECO:0007669"/>
    <property type="project" value="UniProtKB-ARBA"/>
</dbReference>
<dbReference type="InterPro" id="IPR020845">
    <property type="entry name" value="AMP-binding_CS"/>
</dbReference>
<dbReference type="GO" id="GO:0047527">
    <property type="term" value="F:2,3-dihydroxybenzoate-serine ligase activity"/>
    <property type="evidence" value="ECO:0007669"/>
    <property type="project" value="TreeGrafter"/>
</dbReference>
<comment type="cofactor">
    <cofactor evidence="1">
        <name>pantetheine 4'-phosphate</name>
        <dbReference type="ChEBI" id="CHEBI:47942"/>
    </cofactor>
</comment>
<dbReference type="CDD" id="cd17652">
    <property type="entry name" value="A_NRPS_CmdD_like"/>
    <property type="match status" value="1"/>
</dbReference>
<dbReference type="InterPro" id="IPR010060">
    <property type="entry name" value="NRPS_synth"/>
</dbReference>
<dbReference type="Gene3D" id="3.30.300.30">
    <property type="match status" value="6"/>
</dbReference>
<dbReference type="GO" id="GO:0009239">
    <property type="term" value="P:enterobactin biosynthetic process"/>
    <property type="evidence" value="ECO:0007669"/>
    <property type="project" value="TreeGrafter"/>
</dbReference>
<gene>
    <name evidence="9" type="ORF">CP970_09750</name>
</gene>
<dbReference type="Pfam" id="PF00550">
    <property type="entry name" value="PP-binding"/>
    <property type="match status" value="6"/>
</dbReference>
<dbReference type="FunFam" id="3.30.300.30:FF:000010">
    <property type="entry name" value="Enterobactin synthetase component F"/>
    <property type="match status" value="6"/>
</dbReference>
<feature type="domain" description="Carrier" evidence="8">
    <location>
        <begin position="972"/>
        <end position="1047"/>
    </location>
</feature>
<dbReference type="GO" id="GO:0009366">
    <property type="term" value="C:enterobactin synthetase complex"/>
    <property type="evidence" value="ECO:0007669"/>
    <property type="project" value="TreeGrafter"/>
</dbReference>
<sequence length="7332" mass="785934">MSDVAAMRHDLSGAQLGVWLAQQLEPASSRYNVGVCLEIDGPVDTERFSAAVRLVAAETESLRVRFDTDAEGPFQILTPDCEIPCHVLDMTDEQDPRAAAEAWMRHDLTTPLDLRRAPLFTHALIATGQDSFVCYIRYHHILLDGFGLMLYVRRLAAVYSALVAGEEYPPSTFGALEHLVGEDAAYRESDAFAADRAFWLEQFADAGEPATLAGRSAPAAPTALRGSAPLSEERADRLTRAAAATGGPRSALLIAAMAAYVHRMTAAEDVVLALPVSARAGRTALSTPGMLANELPLRLRVEPGMSFAELVGQVSRAVGQVLKHHRYRGEDLHRDLGLSGGESGLAGPMVDILSYVRIPSFAGSEATIRPLSGGRVRDLIVTVYGDPHGGMRVDFEANPRLYTQDETHAHQERFLRLLGALTEDPARPLDEPELLAPHERDAVLTTWNDTGHEVSAATLPELFEWQAARTPTRPALTFEDTTLTYAELDARATRLARHLTLHGAGPERFVAVAVPRSVDLVVSLLAVLKTGAAYLPVDPDYPADRIAYMLEDARPALLLAAADVAERLPHTEGVPHLVLGEDTPGDCAAAEGESPHTATAARACPPDLRHPAYVIYTSGSTGLPKGTVVSHGAIVNRLHWMQDTYGLDESDRVLQKTPSGFDVSVWEFFWPLIVGATLVVARPDGHRDPVYLAELIRRERVTTLHFVPSMLHAFLQANPVPERGALRRVFCSGEALPRELLAEFQTTWNVPLHNLYGPTEAAVDVTYWDGSGEPTHGPVPIGRPVWNTRCYVLDAALRPVPPGVPGELYLAGVQLARGYLGRSALTAERFVANPFAAGGERLYRTGDLARWNTDGTLGYLGRTDHQVKLRGFRIELGEIEARIAAEADVAHATVLVREDRPGDQRLVAYVVAAPGTSPDTERLALALAGDLPAHMVPSAFVVLDTLPLTANGKLDRKALPAPEYGPQGAGRTPRTPREEVLCQLFADALGLERVGIDDSFFDLGGHSLLATRLSSHIREALGLDVPIRQLFDTPTIAGLSAALDRAGTTRARLTAGARPERLPLSPAQRRLWFLHRLEGPSATYNMPAVLRLRGQLDAAALESALGDVVARHETLRTVFAEDESGAHQSVLPVDAARPVLVTERTDAHLVDERVERAARHTFDLTAEIPLRAWLFETGADEHVLLLLLHHIAGDGWSMGPLARDLATAYKARLAGSEPGWDALPVQYADYALWQHDMLGDETDPESPLSRQLDYWREYLADLPEQLRLPTDRPRPDSPTQRAGSVSFTVPAELHGALVDLARGTHSSVFMVTQAALATLLHRLGAGTDIPIGTPIAGRTDKALDDLVGFFINSLVLRADTSGNPTFRELLHQVRGRDLAAYSHQDLPFERLVEALNPTRSAGHHPLFQTLLTFDSTRLDATEGLTGLPGLDVTVEQAEAASAKFDLSFSFDERTDDEGRPAGLGGLVEYSADLFDRHTVETLVERLLRVLAAVAAEPELRIGAVDILDAAERDQVLPRPEGPASHARPGTLVDAFEAQAGRTPSRAALTFDGDSFTYAEINARANRLARLLAGRGIGPGSVVALALPRSAELVVALLAVVKSGAAYLPLDPDYPAERIAYMLQDAAPAAVLTDTATAETLPVRTAVELTVDAPEADGLPDHDLTPDERTRAPHPLDTAYVIYTSGSTGKPKGVLVPHKNVTRLFSATDHWFGFDENDVWTLFHSYAFDFSVWELWGALLHGGRLVVVPHRVSRDPGAFRALLADEGVTVLNQTPSAFYQLVAADREAPKSAQLALRYVVFGGEALDVTRLGDWYARHADDAPVLVNMYGITETTVHVTHLALDEAAVTGPAGLIGTGIPDLRVYVLDAYLQPLPAGSVGEMYVAGAGVARGYLGRPGLSAERFVADPFAAAYGEHGTRMYRTGDLARLGTDGVLEYAGRADQQVKLRGFRIELGEIEAALAAHPDVADAAVMVREDSPGDQRLVAYAVVRAEATTAADLRDHAAAALPSHMVPSAVVLLDRLPLTANGKLDRKALPAPEYGPRGAGRAPRTPREEALCRLFADALGVERVGIDDSFFDLGGHSLLATRLVGRVRAVLGAELPVRQLFDTPTVAGLAGALDEAGTARTALTARTRPERLPLSHSQRRLWFLNRLEGPSATYNIPAALRLSGQLDVTALESALGDVVARHESLRTVFADDADGPHQVILDADAENARPELTLVHTDEAGLNDEVARAARHIIDLTSEIPLRAWLFETGADEHVLLLLLHHIAGDGWSMGPLARDLATAYKARLSGVEPGWDALPVQYADYALWQHDMLGDETDPESPLSRQLDYWREHLADLPEQLRLPTDRPRPAQATQHGDTLAFTVPAELHARLDALAAETRSSVFMVTQAALAAVFSRLGAGDDIPVGSPIAGRTDSALDDLVGFFINSLVLRTDTSGEPTFRELVDRVRATDLAAYTHQDLPFERLVEVLNPVRSLNRHPLFQVWLTVHDTQRDALAALGALPGITVTTHQVDQGSSRFDLAFELKQHRADDGTAAGLEGTVEYSTDLFDAATVRSVVDRLLRFLDAATADPDGPVGAVELLGDDERERLLVEWNRPAAPTAHPTVSELFEQVAAAHADRPAIVDDERTLTYAELDARANRLARLLLARGAGPERTIAVAMPRSTDLVVGALAALKAGAAFLPVDPDQPDDRVAYLLTDARPAVLVTTAETAARLPDARCESVVLDDAATAAVLAAQPAEALTEAERGAPLRPGNAAYVIYTSGTTGRPKGVVVSHAGLPHLTATHVDSVGVTPESRVLHNLAPAFDGAFWEVCMGVLTGAALVIVPPSVAPGPDLAAYARRHEATHATLPPAVLALVPEGALPERMTLVVAAEACSPELVERWSAGRVMLNAYGPTETTVCATISAPLAGRAVPPIGRPIAGTQVYVLDERLRPVPPGVPGELCVAGAGLARGYFDRPALTAERFVANPFDAAGGRMYRTGDLVRWRADGTLEYLGRADNQVKIHGLRVELGEIDTVLEGHLAVAQAAVLVREDRPGDRRLVGYVTPSAGTGTPDAAGTGTPDPAELRAYLREVLPEYMVPVAIVVLDALPLTSTGKLDKKALPAPDFQADAGSGERGPQGRIEEALCALFADILGLEKIGVDDGFFDLGGDSILSIQLISRARAEDIRLTVRDVFERQTVAALAQSVEEALAAAGTQETADSAVTVADTAAAAADEARPARWTPIMRWFAELGAPVAPFNQSVAVQVPAGAELDAVTTAVQAVVDHHDTLRMRTGAVPGDVEIMAEGTVQAADLVRRFDATGLEGAELEAAVRREARRERGLLDPAEGRMLRAVWFDRGGQEGLLALVAHHFSVDGVSWRILLQDLAEAYEAAEHGSYTILAEVGTPWSQWARAQSDTGDDGASGAELAYWQGVVAGADDRGTSRLDPARDTQENAGRIALSLPADLTRSLLTWVPGALHTGISDVLLAAFGSAIGDWRRSRGLRGGPVLVDVEQHGRDEAPGTDLTRTLGWFTALYPLRLPTGGTVGDLVRDVKECTRAVPGQGAGYGRLRYAQGTLAAHAAPEFLFNYLGRVTGSGEGEAWGVALRDVAGTDPAMPLDHPVALNAATEDGEDGPRLRVEWTYAPGLYAEEDVRRLAEGWFQALEELVTYAGRPDAGALVPSDVTLPGLTRADIDHLEKAAAAPLADVLPLTPLQEGFVFLNLADDTALDVYVGQIVLDLDGEVDAEGLRTAARQLLDRHPNLRAGFHQRADGSWVQVVPRTAEVPWRYADLAASADMEDAAARIAEEDRWAEFDLARPPLLRFTLIKLGDAHHRLVMTNHHILFDGWSLPVVFRDLLTLYARRDGSGKIRALPKPRDFRDHLGWLGRQDKDAARTAWTRSLGDLDAGSLLAPDAGPVVTAPGQVPFRAGRELSEDLTRFARAHGLTVNTVVQGAWALVLAQLTGASDAVFGVTVSGRPAELPGVESMVGLFINTVPRRAHIDPAEPVGQYLRRLQEEQTRLLDHQWVGLAEVQNWAGSTGLFDTAMVFENYPLDGNALDETLNAAGLAIAGIQTADSTHFALNLVADLRDAELNVRFDHRSDVLTEEQVREIAERFGRVLAAFVADAEVPVGRIGLLGAVDRERVLVEWNGDTSGVVSSVSSVSLPELVAERARLAPDAVAVSDENSRLTYAELTDRADRLARYLITRGVGAERFVAVAMPRGVDAVVALLGVLRAGAAYVPVDPEYPVERIAYMLEDAAPVLVLASEGVAAKLPASEVPVVGLDGLELADKGAELAAPSPTDPAYVIYTSGSTGRPKGVVVEHRAVAAYLGHAGAAYPDASGATVLHSPLSFDLTVTALWTPLTVGGHVHLTALDEGDVAARPQPSLMKVTPSHLPMLQELPDTASPSGTLIIGGEQLTGEALAAWRERHPSVRVINAYGPTESTVNCAQFEILPGQAVANGPVPIGRPFGHLRMYVLDGALRPAPVGVAGELYLAGPQLARGYWGRAGLTAERFTADLYGEPGARMYRSGDLARWNHEGQLEYVGRTDHQVKLRGHRIELGEIESAVLAHPAVAQAALVLREDEPGDQRLVAYVVRADGADLAAADVQTRLRAELPDYMVPSAVVVLDALPLTVNGKLDRVALPAPAYTDRPAGGRGPRTPQEEILCTLFAEVLGLDRVGIDDDFFTLGGHSLLATRLVSRIRQGLDAEVSIRQVFDRPTVVALAEALTATGRARAPLAPRPRPERLPLSYSQRSMWLLHKLEPESTAYNIPTTLRMTGDLDTVALRAALADVVARHESLRTVYAEDKEGDYQLVLAADEARPALPVVECDREAVADRLADATRYVFDLSAELPVRATLFKVTPDEHVLLLLVHHIASDAWSRVPLARDLTTAYTARVGGSAPEFAPLPVSYVDYALWQRDALGSVADADSVLARQQNYWAAQLSGLSEELRLPADRPRPAVGGQGGDRTVFTVPGDVHQRLGALARETGSSVFMVVQAALAALLNRIGAGDDIPIGTPVAGRTDSALDDLVGYFINTLVLRTDASGDPTFRELLDRVRRTDLEAYAHQDLPFEQLAETVNPVRTPGRHPLVQVTLNVTHVDAGSVARLPGLDVTFEHAEVTGAKFDLAFSLAEERTEAGEPVGMVGALDYRTDLFDAATADELAQRLLRVLTDAVTHPDRPLSRVDLLGAADRERVLVEWNGDTSGVVSSASLPELVSARARVAPDAVAVSDENSRLTYAELTDRADRLARYLMTRGAGAERFVAVAMPRGVDAVVALLAVVRSGSAYVPVDPEYPVERISYMLEDAAPVLVLTSAEAAGGLPEAQAPVIVLDGLELPDESGELTAPAPSDPAYVIYTSGSTGRPKGVVVEHRAVAAYLGHAGAAYPDASGATVLHSPLSFDLTVTALWTPLTVGGHVHLTALDEGDVAARPQPSLMKVTPSHLPMLQELPDTASPSGTLIIGGEQLTGEVLAAWRERHPSVRVINAYGPTESTVNCAQFEIEPGQEVANGPVPIGRPFGHLRMYVLDADLQPVPPSVAGELYLAGPQLARGYWGRAGLTAERFTADPYGGPGARMYRSGDLARWNRDGQLQYLGRTDHQVKLRGHRIELGEIESAVLAQPGVAQGTVVVREDQPGDQLLVAYVVQADGADLAPADVQTRLRGGLPDYMVPSAVVVLDALPLTVNGKLDRAALPAPEFGGAAQARRLPRSPQEEILCALFAEVLGVDAVGVDDDFFALGGHSLRATRLVSRIRQALDVDVSIRQVFDLPTVAGLAEALTGAARAARAPLAPRPRPERVPLSYAQRRLWFLHQLEGPSATYNIPTALRMSGVLDVEALRSAIADLVVRHETLRTVFAEYEYEDGPRQIVLAADAAVPGLTVVDVAADELDAAVVEAAGHAFDLRCDLPVRATLFRTAPDEHVLLLLIHHIATDGWSTGPLARDLGTAYQARTRGAAPNWAPLAVSYADFALWQRDTLGSVADADSVLARQQSYWTEQLADLPEELQLPVDRPRPAVSGHEGDRVTFTVPAALHGRLAELGKETHTSVFMVVQAALASLLNRLGAGTDIPIGTPIAGRTDSALDDLVGFFINNLVLRTDTGGNPTFRELLDRVRRTDLAAYAHQDLPFEQLVEALNPVRSLGRHPLFQVLLSVSTVDDDPVEQAGLAGLDVAPYRLGTAAAKVDLALALATGRSADGTPAGLSGILDFATALFDRATAVSVVDRFLRLLEAVAAEPDLRIGSFDVLDAAERHDILVRRNDTGRATAPGTLPELFRRQAELTPDAPAVVFGERTLSYADLDARADRLAHRLRADGVRRGTPVVLLMRRSADLLVATLAVAKAGGAYVPLHESYPVERMRFVVDDAAARHVVTDAEEAPRAAELGGDLTVVRADEDHQPGQAEEAAEEALESDLAPADLAYVMYTSGSTGVPKGVAATQGGVVDLALDGCWSPAARERVLLHAPHAFDVSNYEMWVPLLSGGTVVVAPPGTLDAAELGALLERHRITGVHLTAGFFRVVAEEAPGCFATVKEVLTGGDVVAPNAVARVLDHAPHLVLRQLYGPTETTLCVAHHAVTAPYEPGARLPLGRPLDHTRLYVLDAGLRPVPDGVVGELYIAGAQVTRGYLGRAALTAERFTADPHGAPGERMYRTGDLARFTRDGLLEYLGRGDDQVKLRGYRIELGEIEAVLARFPGVAQAAALVREDRPGDRRLVAYAVPSGDAAPDPAELTDRLRERLPDYMVPAAVLVLPALPLTTNGKVDRKALPAPDFQALATGREAGTGIEKRLAALFADVLGLERVGVDDGFFDLGGDSILSIQLVSRARAAGLALTVRDVFEHQSVARLAGLDLTAGTGVAASDVAPTGPLPATPVISAYGESGGPVDGFNQSAVVQVPAEAGPRTLGAALQTVLDHHDALRLRVGGLTPDTDLDVLPPGAVDATACLVRVDAADLTEDQLPEAVRREAESARTRLAPARGVMLQAVWLDRGARPGLLVLVANHLAVDAVSWRTLLPDLADAWRAAHEGTDPHLAPVGTSWRQWAHTLREMAVTQDRESELDTWRAILDRPAVEQVYGSHDDAGTLSLTLPADVTEPLLSWVPGVFTGGVNDVLLTGFAVAVAEWRRERGEQEGPVVVDLESHGRHEDAVRGAELSRTVGWFTSVHPIRLAPRNEAEVWDGGPAMGRAIRHVKEALRAFPDSGMGYGLLRHLNPRTATALAALPAPDYGFNYLGRGAVAGDPGDWDRVAGGVAGRPEGTPLTHAVEINCAAQDGPEGPLLTANWTYAAGLYDADGIRRLADLWFTALAALVEHARRPDATGLTPSDITHASLSQAEIDEFEEDLMSDWENQ</sequence>
<name>A0A5J6GAY5_STRKN</name>
<feature type="compositionally biased region" description="Low complexity" evidence="7">
    <location>
        <begin position="2036"/>
        <end position="2049"/>
    </location>
</feature>
<dbReference type="FunFam" id="3.40.50.980:FF:000001">
    <property type="entry name" value="Non-ribosomal peptide synthetase"/>
    <property type="match status" value="6"/>
</dbReference>
<dbReference type="CDD" id="cd19543">
    <property type="entry name" value="DCL_NRPS"/>
    <property type="match status" value="1"/>
</dbReference>